<dbReference type="InterPro" id="IPR038765">
    <property type="entry name" value="Papain-like_cys_pep_sf"/>
</dbReference>
<reference evidence="2" key="1">
    <citation type="journal article" date="2015" name="Nature">
        <title>Complex archaea that bridge the gap between prokaryotes and eukaryotes.</title>
        <authorList>
            <person name="Spang A."/>
            <person name="Saw J.H."/>
            <person name="Jorgensen S.L."/>
            <person name="Zaremba-Niedzwiedzka K."/>
            <person name="Martijn J."/>
            <person name="Lind A.E."/>
            <person name="van Eijk R."/>
            <person name="Schleper C."/>
            <person name="Guy L."/>
            <person name="Ettema T.J."/>
        </authorList>
    </citation>
    <scope>NUCLEOTIDE SEQUENCE</scope>
</reference>
<gene>
    <name evidence="2" type="ORF">LCGC14_1294680</name>
</gene>
<comment type="caution">
    <text evidence="2">The sequence shown here is derived from an EMBL/GenBank/DDBJ whole genome shotgun (WGS) entry which is preliminary data.</text>
</comment>
<protein>
    <recommendedName>
        <fullName evidence="1">Transglutaminase-like domain-containing protein</fullName>
    </recommendedName>
</protein>
<evidence type="ECO:0000313" key="2">
    <source>
        <dbReference type="EMBL" id="KKM84882.1"/>
    </source>
</evidence>
<feature type="domain" description="Transglutaminase-like" evidence="1">
    <location>
        <begin position="3"/>
        <end position="71"/>
    </location>
</feature>
<name>A0A0F9NUD0_9ZZZZ</name>
<dbReference type="Gene3D" id="3.10.620.30">
    <property type="match status" value="1"/>
</dbReference>
<evidence type="ECO:0000259" key="1">
    <source>
        <dbReference type="Pfam" id="PF01841"/>
    </source>
</evidence>
<sequence>MINLSNYITGKETDHIKIAKKIIIWINNNIEYGYHYSNSSGYNPKKSRGALETYQNKKGVCRDFSEIMVTTFKPFENINIEHNYNGYLSHLYIQ</sequence>
<dbReference type="Pfam" id="PF01841">
    <property type="entry name" value="Transglut_core"/>
    <property type="match status" value="1"/>
</dbReference>
<dbReference type="AlphaFoldDB" id="A0A0F9NUD0"/>
<accession>A0A0F9NUD0</accession>
<dbReference type="EMBL" id="LAZR01007499">
    <property type="protein sequence ID" value="KKM84882.1"/>
    <property type="molecule type" value="Genomic_DNA"/>
</dbReference>
<organism evidence="2">
    <name type="scientific">marine sediment metagenome</name>
    <dbReference type="NCBI Taxonomy" id="412755"/>
    <lineage>
        <taxon>unclassified sequences</taxon>
        <taxon>metagenomes</taxon>
        <taxon>ecological metagenomes</taxon>
    </lineage>
</organism>
<dbReference type="SUPFAM" id="SSF54001">
    <property type="entry name" value="Cysteine proteinases"/>
    <property type="match status" value="1"/>
</dbReference>
<proteinExistence type="predicted"/>
<dbReference type="InterPro" id="IPR002931">
    <property type="entry name" value="Transglutaminase-like"/>
</dbReference>